<dbReference type="Gene3D" id="2.40.10.10">
    <property type="entry name" value="Trypsin-like serine proteases"/>
    <property type="match status" value="1"/>
</dbReference>
<keyword evidence="3" id="KW-0378">Hydrolase</keyword>
<keyword evidence="3" id="KW-0720">Serine protease</keyword>
<dbReference type="InterPro" id="IPR009003">
    <property type="entry name" value="Peptidase_S1_PA"/>
</dbReference>
<feature type="domain" description="Peptidase S1" evidence="5">
    <location>
        <begin position="44"/>
        <end position="268"/>
    </location>
</feature>
<feature type="signal peptide" evidence="4">
    <location>
        <begin position="1"/>
        <end position="30"/>
    </location>
</feature>
<dbReference type="InterPro" id="IPR018114">
    <property type="entry name" value="TRYPSIN_HIS"/>
</dbReference>
<reference evidence="6 7" key="1">
    <citation type="journal article" date="2019" name="Int. J. Syst. Evol. Microbiol.">
        <title>The Global Catalogue of Microorganisms (GCM) 10K type strain sequencing project: providing services to taxonomists for standard genome sequencing and annotation.</title>
        <authorList>
            <consortium name="The Broad Institute Genomics Platform"/>
            <consortium name="The Broad Institute Genome Sequencing Center for Infectious Disease"/>
            <person name="Wu L."/>
            <person name="Ma J."/>
        </authorList>
    </citation>
    <scope>NUCLEOTIDE SEQUENCE [LARGE SCALE GENOMIC DNA]</scope>
    <source>
        <strain evidence="6 7">JCM 10303</strain>
    </source>
</reference>
<dbReference type="RefSeq" id="WP_011874901.1">
    <property type="nucleotide sequence ID" value="NZ_BAAAGS010000001.1"/>
</dbReference>
<dbReference type="InterPro" id="IPR050430">
    <property type="entry name" value="Peptidase_S1"/>
</dbReference>
<dbReference type="GO" id="GO:0006508">
    <property type="term" value="P:proteolysis"/>
    <property type="evidence" value="ECO:0007669"/>
    <property type="project" value="UniProtKB-KW"/>
</dbReference>
<dbReference type="PROSITE" id="PS50240">
    <property type="entry name" value="TRYPSIN_DOM"/>
    <property type="match status" value="1"/>
</dbReference>
<evidence type="ECO:0000256" key="3">
    <source>
        <dbReference type="RuleBase" id="RU363034"/>
    </source>
</evidence>
<name>A0ABN1BXF4_SACER</name>
<evidence type="ECO:0000313" key="6">
    <source>
        <dbReference type="EMBL" id="GAA0507512.1"/>
    </source>
</evidence>
<gene>
    <name evidence="6" type="ORF">GCM10009533_02860</name>
</gene>
<dbReference type="InterPro" id="IPR001254">
    <property type="entry name" value="Trypsin_dom"/>
</dbReference>
<dbReference type="SUPFAM" id="SSF50494">
    <property type="entry name" value="Trypsin-like serine proteases"/>
    <property type="match status" value="1"/>
</dbReference>
<keyword evidence="7" id="KW-1185">Reference proteome</keyword>
<organism evidence="6 7">
    <name type="scientific">Saccharopolyspora erythraea</name>
    <name type="common">Streptomyces erythraeus</name>
    <dbReference type="NCBI Taxonomy" id="1836"/>
    <lineage>
        <taxon>Bacteria</taxon>
        <taxon>Bacillati</taxon>
        <taxon>Actinomycetota</taxon>
        <taxon>Actinomycetes</taxon>
        <taxon>Pseudonocardiales</taxon>
        <taxon>Pseudonocardiaceae</taxon>
        <taxon>Saccharopolyspora</taxon>
    </lineage>
</organism>
<dbReference type="GO" id="GO:0008233">
    <property type="term" value="F:peptidase activity"/>
    <property type="evidence" value="ECO:0007669"/>
    <property type="project" value="UniProtKB-KW"/>
</dbReference>
<accession>A0ABN1BXF4</accession>
<evidence type="ECO:0000256" key="4">
    <source>
        <dbReference type="SAM" id="SignalP"/>
    </source>
</evidence>
<dbReference type="SMART" id="SM00020">
    <property type="entry name" value="Tryp_SPc"/>
    <property type="match status" value="1"/>
</dbReference>
<keyword evidence="4" id="KW-0732">Signal</keyword>
<evidence type="ECO:0000256" key="2">
    <source>
        <dbReference type="ARBA" id="ARBA00023157"/>
    </source>
</evidence>
<evidence type="ECO:0000313" key="7">
    <source>
        <dbReference type="Proteomes" id="UP001500729"/>
    </source>
</evidence>
<evidence type="ECO:0000256" key="1">
    <source>
        <dbReference type="ARBA" id="ARBA00007664"/>
    </source>
</evidence>
<dbReference type="InterPro" id="IPR043504">
    <property type="entry name" value="Peptidase_S1_PA_chymotrypsin"/>
</dbReference>
<evidence type="ECO:0000259" key="5">
    <source>
        <dbReference type="PROSITE" id="PS50240"/>
    </source>
</evidence>
<keyword evidence="2" id="KW-1015">Disulfide bond</keyword>
<dbReference type="CDD" id="cd00190">
    <property type="entry name" value="Tryp_SPc"/>
    <property type="match status" value="1"/>
</dbReference>
<dbReference type="InterPro" id="IPR001314">
    <property type="entry name" value="Peptidase_S1A"/>
</dbReference>
<dbReference type="Proteomes" id="UP001500729">
    <property type="component" value="Unassembled WGS sequence"/>
</dbReference>
<comment type="similarity">
    <text evidence="1">Belongs to the peptidase S1 family.</text>
</comment>
<dbReference type="Pfam" id="PF00089">
    <property type="entry name" value="Trypsin"/>
    <property type="match status" value="1"/>
</dbReference>
<dbReference type="PROSITE" id="PS00134">
    <property type="entry name" value="TRYPSIN_HIS"/>
    <property type="match status" value="1"/>
</dbReference>
<proteinExistence type="inferred from homology"/>
<sequence length="269" mass="27640">MARMSRRTWPFLGVAGAVALSSALLSPAAAGPATGPPVLQAPPIVGGQPASIAEHPWMVYLTDAQGNQLCGGALAAPNKVVTAGHCVLGEKPEGVQVVAGRERLDGKDGTVAKVTGIWVHPKYQDASSGSDVAVLTLDQRLPQPPLPVASQQDTALYQPGTPSTVLGWGKTAENGQSSNELRRGELQVLADEECTKAYKEQYKADSMTCAGVPGGGVDACQGDSGGPLVAGDRLIGLVSWGDGCARPESPGVYTRIAALHDDIQAQLGS</sequence>
<protein>
    <submittedName>
        <fullName evidence="6">Serine protease</fullName>
    </submittedName>
</protein>
<comment type="caution">
    <text evidence="6">The sequence shown here is derived from an EMBL/GenBank/DDBJ whole genome shotgun (WGS) entry which is preliminary data.</text>
</comment>
<keyword evidence="3 6" id="KW-0645">Protease</keyword>
<dbReference type="PANTHER" id="PTHR24276:SF98">
    <property type="entry name" value="FI18310P1-RELATED"/>
    <property type="match status" value="1"/>
</dbReference>
<dbReference type="PRINTS" id="PR00722">
    <property type="entry name" value="CHYMOTRYPSIN"/>
</dbReference>
<feature type="chain" id="PRO_5045550449" evidence="4">
    <location>
        <begin position="31"/>
        <end position="269"/>
    </location>
</feature>
<dbReference type="PANTHER" id="PTHR24276">
    <property type="entry name" value="POLYSERASE-RELATED"/>
    <property type="match status" value="1"/>
</dbReference>
<dbReference type="InterPro" id="IPR033116">
    <property type="entry name" value="TRYPSIN_SER"/>
</dbReference>
<dbReference type="EMBL" id="BAAAGS010000001">
    <property type="protein sequence ID" value="GAA0507512.1"/>
    <property type="molecule type" value="Genomic_DNA"/>
</dbReference>
<dbReference type="PROSITE" id="PS00135">
    <property type="entry name" value="TRYPSIN_SER"/>
    <property type="match status" value="1"/>
</dbReference>